<evidence type="ECO:0000313" key="3">
    <source>
        <dbReference type="Proteomes" id="UP000762676"/>
    </source>
</evidence>
<dbReference type="EMBL" id="BMAT01009971">
    <property type="protein sequence ID" value="GFS17547.1"/>
    <property type="molecule type" value="Genomic_DNA"/>
</dbReference>
<dbReference type="AlphaFoldDB" id="A0AAV4J990"/>
<reference evidence="2 3" key="1">
    <citation type="journal article" date="2021" name="Elife">
        <title>Chloroplast acquisition without the gene transfer in kleptoplastic sea slugs, Plakobranchus ocellatus.</title>
        <authorList>
            <person name="Maeda T."/>
            <person name="Takahashi S."/>
            <person name="Yoshida T."/>
            <person name="Shimamura S."/>
            <person name="Takaki Y."/>
            <person name="Nagai Y."/>
            <person name="Toyoda A."/>
            <person name="Suzuki Y."/>
            <person name="Arimoto A."/>
            <person name="Ishii H."/>
            <person name="Satoh N."/>
            <person name="Nishiyama T."/>
            <person name="Hasebe M."/>
            <person name="Maruyama T."/>
            <person name="Minagawa J."/>
            <person name="Obokata J."/>
            <person name="Shigenobu S."/>
        </authorList>
    </citation>
    <scope>NUCLEOTIDE SEQUENCE [LARGE SCALE GENOMIC DNA]</scope>
</reference>
<proteinExistence type="predicted"/>
<organism evidence="2 3">
    <name type="scientific">Elysia marginata</name>
    <dbReference type="NCBI Taxonomy" id="1093978"/>
    <lineage>
        <taxon>Eukaryota</taxon>
        <taxon>Metazoa</taxon>
        <taxon>Spiralia</taxon>
        <taxon>Lophotrochozoa</taxon>
        <taxon>Mollusca</taxon>
        <taxon>Gastropoda</taxon>
        <taxon>Heterobranchia</taxon>
        <taxon>Euthyneura</taxon>
        <taxon>Panpulmonata</taxon>
        <taxon>Sacoglossa</taxon>
        <taxon>Placobranchoidea</taxon>
        <taxon>Plakobranchidae</taxon>
        <taxon>Elysia</taxon>
    </lineage>
</organism>
<comment type="caution">
    <text evidence="2">The sequence shown here is derived from an EMBL/GenBank/DDBJ whole genome shotgun (WGS) entry which is preliminary data.</text>
</comment>
<accession>A0AAV4J990</accession>
<sequence length="146" mass="16288">MTRSVGKVFTAFNQLVTGSLSRAVDKARLFYLHRPATGQRDCCSHLDSNTLPVVVKVNSQAGYRVKDKSNFFRHPQGAFLPVQQNCTNYLDSNTQSSRSEGQQPNPFKGPIKLLTVYFKYLPDSHKAARLPQPPRLEHALSRGGGQ</sequence>
<dbReference type="Proteomes" id="UP000762676">
    <property type="component" value="Unassembled WGS sequence"/>
</dbReference>
<feature type="region of interest" description="Disordered" evidence="1">
    <location>
        <begin position="127"/>
        <end position="146"/>
    </location>
</feature>
<evidence type="ECO:0000256" key="1">
    <source>
        <dbReference type="SAM" id="MobiDB-lite"/>
    </source>
</evidence>
<evidence type="ECO:0000313" key="2">
    <source>
        <dbReference type="EMBL" id="GFS17547.1"/>
    </source>
</evidence>
<protein>
    <submittedName>
        <fullName evidence="2">Uncharacterized protein</fullName>
    </submittedName>
</protein>
<gene>
    <name evidence="2" type="ORF">ElyMa_004985000</name>
</gene>
<keyword evidence="3" id="KW-1185">Reference proteome</keyword>
<name>A0AAV4J990_9GAST</name>